<evidence type="ECO:0000313" key="3">
    <source>
        <dbReference type="EMBL" id="NNF07499.1"/>
    </source>
</evidence>
<accession>A0A7Y2E945</accession>
<gene>
    <name evidence="3" type="ORF">HKN21_12125</name>
</gene>
<proteinExistence type="predicted"/>
<evidence type="ECO:0000313" key="4">
    <source>
        <dbReference type="Proteomes" id="UP000547674"/>
    </source>
</evidence>
<name>A0A7Y2E945_UNCEI</name>
<keyword evidence="1" id="KW-0328">Glycosyltransferase</keyword>
<dbReference type="EMBL" id="JABDJR010000488">
    <property type="protein sequence ID" value="NNF07499.1"/>
    <property type="molecule type" value="Genomic_DNA"/>
</dbReference>
<comment type="caution">
    <text evidence="3">The sequence shown here is derived from an EMBL/GenBank/DDBJ whole genome shotgun (WGS) entry which is preliminary data.</text>
</comment>
<dbReference type="InterPro" id="IPR002201">
    <property type="entry name" value="Glyco_trans_9"/>
</dbReference>
<protein>
    <submittedName>
        <fullName evidence="3">Glycosyltransferase family 9 protein</fullName>
    </submittedName>
</protein>
<dbReference type="AlphaFoldDB" id="A0A7Y2E945"/>
<dbReference type="InterPro" id="IPR051199">
    <property type="entry name" value="LPS_LOS_Heptosyltrfase"/>
</dbReference>
<dbReference type="CDD" id="cd03789">
    <property type="entry name" value="GT9_LPS_heptosyltransferase"/>
    <property type="match status" value="1"/>
</dbReference>
<dbReference type="GO" id="GO:0005829">
    <property type="term" value="C:cytosol"/>
    <property type="evidence" value="ECO:0007669"/>
    <property type="project" value="TreeGrafter"/>
</dbReference>
<dbReference type="GO" id="GO:0009244">
    <property type="term" value="P:lipopolysaccharide core region biosynthetic process"/>
    <property type="evidence" value="ECO:0007669"/>
    <property type="project" value="TreeGrafter"/>
</dbReference>
<sequence length="340" mass="37388">MSRLLVRLGSMGDVILATAAATAWFNKCGAPVDFLVKEEWSPLLANHPAIRRVIPLKDEDRGTAGLRRLAERLRENQYEEAVDLQGSTRSRSLIRLAGIPSVRRASRASLRRKLLVHFHRFGPPPSHRVVDTFVHAVDPFATATPSVVPGADIEAEAERFLGPGAPVVALVPGAKHMTKRWPVLNFIALGQTLAEKHRVLVFFGPGEDELEKTWRSEWPEGWVGVREPLAMVSGLLKASSVTVTGDTGLMHLSAAVGTPVVALFGPTVEAFGFFPSGPNHEIIQRSLACRPCSLHGGSRCPKEHFRCMRDISHQDVWNAVQRRLGPKPKESRHTSSASRR</sequence>
<evidence type="ECO:0000256" key="2">
    <source>
        <dbReference type="ARBA" id="ARBA00022679"/>
    </source>
</evidence>
<keyword evidence="2 3" id="KW-0808">Transferase</keyword>
<reference evidence="3 4" key="1">
    <citation type="submission" date="2020-03" db="EMBL/GenBank/DDBJ databases">
        <title>Metabolic flexibility allows generalist bacteria to become dominant in a frequently disturbed ecosystem.</title>
        <authorList>
            <person name="Chen Y.-J."/>
            <person name="Leung P.M."/>
            <person name="Bay S.K."/>
            <person name="Hugenholtz P."/>
            <person name="Kessler A.J."/>
            <person name="Shelley G."/>
            <person name="Waite D.W."/>
            <person name="Cook P.L."/>
            <person name="Greening C."/>
        </authorList>
    </citation>
    <scope>NUCLEOTIDE SEQUENCE [LARGE SCALE GENOMIC DNA]</scope>
    <source>
        <strain evidence="3">SS_bin_28</strain>
    </source>
</reference>
<dbReference type="PANTHER" id="PTHR30160">
    <property type="entry name" value="TETRAACYLDISACCHARIDE 4'-KINASE-RELATED"/>
    <property type="match status" value="1"/>
</dbReference>
<evidence type="ECO:0000256" key="1">
    <source>
        <dbReference type="ARBA" id="ARBA00022676"/>
    </source>
</evidence>
<dbReference type="Proteomes" id="UP000547674">
    <property type="component" value="Unassembled WGS sequence"/>
</dbReference>
<dbReference type="SUPFAM" id="SSF53756">
    <property type="entry name" value="UDP-Glycosyltransferase/glycogen phosphorylase"/>
    <property type="match status" value="1"/>
</dbReference>
<dbReference type="Pfam" id="PF01075">
    <property type="entry name" value="Glyco_transf_9"/>
    <property type="match status" value="1"/>
</dbReference>
<organism evidence="3 4">
    <name type="scientific">Eiseniibacteriota bacterium</name>
    <dbReference type="NCBI Taxonomy" id="2212470"/>
    <lineage>
        <taxon>Bacteria</taxon>
        <taxon>Candidatus Eiseniibacteriota</taxon>
    </lineage>
</organism>
<dbReference type="GO" id="GO:0008713">
    <property type="term" value="F:ADP-heptose-lipopolysaccharide heptosyltransferase activity"/>
    <property type="evidence" value="ECO:0007669"/>
    <property type="project" value="TreeGrafter"/>
</dbReference>
<dbReference type="Gene3D" id="3.40.50.2000">
    <property type="entry name" value="Glycogen Phosphorylase B"/>
    <property type="match status" value="2"/>
</dbReference>